<dbReference type="RefSeq" id="WP_231329471.1">
    <property type="nucleotide sequence ID" value="NZ_CP059572.1"/>
</dbReference>
<dbReference type="Proteomes" id="UP001049518">
    <property type="component" value="Chromosome"/>
</dbReference>
<evidence type="ECO:0000313" key="1">
    <source>
        <dbReference type="EMBL" id="QXJ23799.1"/>
    </source>
</evidence>
<dbReference type="EMBL" id="CP059572">
    <property type="protein sequence ID" value="QXJ23799.1"/>
    <property type="molecule type" value="Genomic_DNA"/>
</dbReference>
<proteinExistence type="predicted"/>
<sequence length="56" mass="6476">MTKPARDVLKNQAVRVRVWEAADVVNAVLRTYDRLPEEIAARIPLRRVWMLSDTNA</sequence>
<gene>
    <name evidence="1" type="ORF">AGRA3207_005004</name>
</gene>
<name>A0ABX8R0K8_9ACTN</name>
<evidence type="ECO:0000313" key="2">
    <source>
        <dbReference type="Proteomes" id="UP001049518"/>
    </source>
</evidence>
<evidence type="ECO:0008006" key="3">
    <source>
        <dbReference type="Google" id="ProtNLM"/>
    </source>
</evidence>
<organism evidence="1 2">
    <name type="scientific">Actinomadura graeca</name>
    <dbReference type="NCBI Taxonomy" id="2750812"/>
    <lineage>
        <taxon>Bacteria</taxon>
        <taxon>Bacillati</taxon>
        <taxon>Actinomycetota</taxon>
        <taxon>Actinomycetes</taxon>
        <taxon>Streptosporangiales</taxon>
        <taxon>Thermomonosporaceae</taxon>
        <taxon>Actinomadura</taxon>
    </lineage>
</organism>
<protein>
    <recommendedName>
        <fullName evidence="3">Transposase</fullName>
    </recommendedName>
</protein>
<keyword evidence="2" id="KW-1185">Reference proteome</keyword>
<accession>A0ABX8R0K8</accession>
<reference evidence="1" key="1">
    <citation type="submission" date="2020-07" db="EMBL/GenBank/DDBJ databases">
        <authorList>
            <person name="Tarantini F.S."/>
            <person name="Hong K.W."/>
            <person name="Chan K.G."/>
        </authorList>
    </citation>
    <scope>NUCLEOTIDE SEQUENCE</scope>
    <source>
        <strain evidence="1">32-07</strain>
    </source>
</reference>